<protein>
    <submittedName>
        <fullName evidence="1">Uncharacterized protein</fullName>
    </submittedName>
</protein>
<dbReference type="EMBL" id="JARJBB010000034">
    <property type="protein sequence ID" value="MDF3302942.1"/>
    <property type="molecule type" value="Genomic_DNA"/>
</dbReference>
<accession>A0ABT6AE78</accession>
<organism evidence="1 2">
    <name type="scientific">Streptomyces tropicalis</name>
    <dbReference type="NCBI Taxonomy" id="3034234"/>
    <lineage>
        <taxon>Bacteria</taxon>
        <taxon>Bacillati</taxon>
        <taxon>Actinomycetota</taxon>
        <taxon>Actinomycetes</taxon>
        <taxon>Kitasatosporales</taxon>
        <taxon>Streptomycetaceae</taxon>
        <taxon>Streptomyces</taxon>
    </lineage>
</organism>
<keyword evidence="2" id="KW-1185">Reference proteome</keyword>
<name>A0ABT6AE78_9ACTN</name>
<dbReference type="RefSeq" id="WP_276112492.1">
    <property type="nucleotide sequence ID" value="NZ_JARJBB010000034.1"/>
</dbReference>
<evidence type="ECO:0000313" key="1">
    <source>
        <dbReference type="EMBL" id="MDF3302942.1"/>
    </source>
</evidence>
<evidence type="ECO:0000313" key="2">
    <source>
        <dbReference type="Proteomes" id="UP001221150"/>
    </source>
</evidence>
<sequence>MDSTLHAAYRDLPDKARARVAQFLLDSVNDPRAATNPYGDVDDGLMRLWAAGDLAVVLLIGDQTRTITVLSITYAGLD</sequence>
<gene>
    <name evidence="1" type="ORF">P3H78_30905</name>
</gene>
<reference evidence="1 2" key="1">
    <citation type="submission" date="2023-03" db="EMBL/GenBank/DDBJ databases">
        <title>Draft genome sequence of Streptomyces sp. K1PA1 isolated from peat swamp forest in Thailand.</title>
        <authorList>
            <person name="Klaysubun C."/>
            <person name="Duangmal K."/>
        </authorList>
    </citation>
    <scope>NUCLEOTIDE SEQUENCE [LARGE SCALE GENOMIC DNA]</scope>
    <source>
        <strain evidence="1 2">K1PA1</strain>
    </source>
</reference>
<dbReference type="Proteomes" id="UP001221150">
    <property type="component" value="Unassembled WGS sequence"/>
</dbReference>
<proteinExistence type="predicted"/>
<comment type="caution">
    <text evidence="1">The sequence shown here is derived from an EMBL/GenBank/DDBJ whole genome shotgun (WGS) entry which is preliminary data.</text>
</comment>